<dbReference type="GO" id="GO:0005655">
    <property type="term" value="C:nucleolar ribonuclease P complex"/>
    <property type="evidence" value="ECO:0007669"/>
    <property type="project" value="TreeGrafter"/>
</dbReference>
<dbReference type="VEuPathDB" id="VectorBase:LDEU008316"/>
<comment type="caution">
    <text evidence="4">The sequence shown here is derived from an EMBL/GenBank/DDBJ whole genome shotgun (WGS) entry which is preliminary data.</text>
</comment>
<protein>
    <submittedName>
        <fullName evidence="4">Ribonuclease P protein subunit p30-like protein</fullName>
    </submittedName>
</protein>
<dbReference type="OrthoDB" id="17948at2759"/>
<dbReference type="STRING" id="299467.A0A443S8C4"/>
<dbReference type="InterPro" id="IPR016195">
    <property type="entry name" value="Pol/histidinol_Pase-like"/>
</dbReference>
<name>A0A443S8C4_9ACAR</name>
<dbReference type="GO" id="GO:0003723">
    <property type="term" value="F:RNA binding"/>
    <property type="evidence" value="ECO:0007669"/>
    <property type="project" value="TreeGrafter"/>
</dbReference>
<evidence type="ECO:0000256" key="3">
    <source>
        <dbReference type="ARBA" id="ARBA00022694"/>
    </source>
</evidence>
<keyword evidence="3" id="KW-0819">tRNA processing</keyword>
<dbReference type="SUPFAM" id="SSF89550">
    <property type="entry name" value="PHP domain-like"/>
    <property type="match status" value="1"/>
</dbReference>
<reference evidence="4 5" key="1">
    <citation type="journal article" date="2018" name="Gigascience">
        <title>Genomes of trombidid mites reveal novel predicted allergens and laterally-transferred genes associated with secondary metabolism.</title>
        <authorList>
            <person name="Dong X."/>
            <person name="Chaisiri K."/>
            <person name="Xia D."/>
            <person name="Armstrong S.D."/>
            <person name="Fang Y."/>
            <person name="Donnelly M.J."/>
            <person name="Kadowaki T."/>
            <person name="McGarry J.W."/>
            <person name="Darby A.C."/>
            <person name="Makepeace B.L."/>
        </authorList>
    </citation>
    <scope>NUCLEOTIDE SEQUENCE [LARGE SCALE GENOMIC DNA]</scope>
    <source>
        <strain evidence="4">UoL-UT</strain>
    </source>
</reference>
<dbReference type="GO" id="GO:0008033">
    <property type="term" value="P:tRNA processing"/>
    <property type="evidence" value="ECO:0007669"/>
    <property type="project" value="UniProtKB-KW"/>
</dbReference>
<dbReference type="EMBL" id="NCKV01005981">
    <property type="protein sequence ID" value="RWS23724.1"/>
    <property type="molecule type" value="Genomic_DNA"/>
</dbReference>
<sequence length="223" mass="24889">MDLNIVIENESQRDSKEVIFNKIKTALKLGYKTIALNVKINENQIVNPPKAPVVELKDSSHFKILTRVTVVLEDPAKVHKLTKSQILKEYDLLAIEPVNDKIMNLICGGNLECDIVSFSLQTKMAFNIKKLNFTVPLNKGTCFEVNYRQLLMDSTSRQNVIAASQTLVSRLKGKNVLLSSGAQTAMELRGPYDVTNLALLLDIPEHKAKHAVYNNGSKAIRLS</sequence>
<evidence type="ECO:0000313" key="5">
    <source>
        <dbReference type="Proteomes" id="UP000288716"/>
    </source>
</evidence>
<comment type="similarity">
    <text evidence="2">Belongs to the eukaryotic/archaeal RNase P protein component 3 family.</text>
</comment>
<dbReference type="PANTHER" id="PTHR13031">
    <property type="entry name" value="RIBONUCLEASE P SUBUNIT P30"/>
    <property type="match status" value="1"/>
</dbReference>
<keyword evidence="5" id="KW-1185">Reference proteome</keyword>
<evidence type="ECO:0000313" key="4">
    <source>
        <dbReference type="EMBL" id="RWS23724.1"/>
    </source>
</evidence>
<organism evidence="4 5">
    <name type="scientific">Leptotrombidium deliense</name>
    <dbReference type="NCBI Taxonomy" id="299467"/>
    <lineage>
        <taxon>Eukaryota</taxon>
        <taxon>Metazoa</taxon>
        <taxon>Ecdysozoa</taxon>
        <taxon>Arthropoda</taxon>
        <taxon>Chelicerata</taxon>
        <taxon>Arachnida</taxon>
        <taxon>Acari</taxon>
        <taxon>Acariformes</taxon>
        <taxon>Trombidiformes</taxon>
        <taxon>Prostigmata</taxon>
        <taxon>Anystina</taxon>
        <taxon>Parasitengona</taxon>
        <taxon>Trombiculoidea</taxon>
        <taxon>Trombiculidae</taxon>
        <taxon>Leptotrombidium</taxon>
    </lineage>
</organism>
<dbReference type="PANTHER" id="PTHR13031:SF0">
    <property type="entry name" value="RIBONUCLEASE P PROTEIN SUBUNIT P30"/>
    <property type="match status" value="1"/>
</dbReference>
<proteinExistence type="inferred from homology"/>
<gene>
    <name evidence="4" type="ORF">B4U80_13331</name>
</gene>
<dbReference type="Gene3D" id="3.20.20.140">
    <property type="entry name" value="Metal-dependent hydrolases"/>
    <property type="match status" value="1"/>
</dbReference>
<dbReference type="InterPro" id="IPR002738">
    <property type="entry name" value="RNase_P_p30"/>
</dbReference>
<evidence type="ECO:0000256" key="2">
    <source>
        <dbReference type="ARBA" id="ARBA00007331"/>
    </source>
</evidence>
<dbReference type="AlphaFoldDB" id="A0A443S8C4"/>
<dbReference type="Pfam" id="PF01876">
    <property type="entry name" value="RNase_P_p30"/>
    <property type="match status" value="1"/>
</dbReference>
<evidence type="ECO:0000256" key="1">
    <source>
        <dbReference type="ARBA" id="ARBA00004123"/>
    </source>
</evidence>
<feature type="non-terminal residue" evidence="4">
    <location>
        <position position="223"/>
    </location>
</feature>
<comment type="subcellular location">
    <subcellularLocation>
        <location evidence="1">Nucleus</location>
    </subcellularLocation>
</comment>
<dbReference type="Proteomes" id="UP000288716">
    <property type="component" value="Unassembled WGS sequence"/>
</dbReference>
<accession>A0A443S8C4</accession>